<evidence type="ECO:0000256" key="1">
    <source>
        <dbReference type="ARBA" id="ARBA00004442"/>
    </source>
</evidence>
<dbReference type="EMBL" id="VIWO01000003">
    <property type="protein sequence ID" value="TWF41746.1"/>
    <property type="molecule type" value="Genomic_DNA"/>
</dbReference>
<keyword evidence="4" id="KW-0472">Membrane</keyword>
<keyword evidence="5" id="KW-0998">Cell outer membrane</keyword>
<gene>
    <name evidence="8" type="ORF">FHW36_103550</name>
</gene>
<evidence type="ECO:0000256" key="2">
    <source>
        <dbReference type="ARBA" id="ARBA00006275"/>
    </source>
</evidence>
<feature type="domain" description="RagB/SusD" evidence="6">
    <location>
        <begin position="344"/>
        <end position="621"/>
    </location>
</feature>
<organism evidence="8 9">
    <name type="scientific">Chitinophaga polysaccharea</name>
    <dbReference type="NCBI Taxonomy" id="1293035"/>
    <lineage>
        <taxon>Bacteria</taxon>
        <taxon>Pseudomonadati</taxon>
        <taxon>Bacteroidota</taxon>
        <taxon>Chitinophagia</taxon>
        <taxon>Chitinophagales</taxon>
        <taxon>Chitinophagaceae</taxon>
        <taxon>Chitinophaga</taxon>
    </lineage>
</organism>
<evidence type="ECO:0000256" key="4">
    <source>
        <dbReference type="ARBA" id="ARBA00023136"/>
    </source>
</evidence>
<dbReference type="InterPro" id="IPR011990">
    <property type="entry name" value="TPR-like_helical_dom_sf"/>
</dbReference>
<proteinExistence type="inferred from homology"/>
<dbReference type="AlphaFoldDB" id="A0A561PUF5"/>
<keyword evidence="9" id="KW-1185">Reference proteome</keyword>
<dbReference type="OrthoDB" id="621018at2"/>
<dbReference type="SUPFAM" id="SSF48452">
    <property type="entry name" value="TPR-like"/>
    <property type="match status" value="1"/>
</dbReference>
<comment type="subcellular location">
    <subcellularLocation>
        <location evidence="1">Cell outer membrane</location>
    </subcellularLocation>
</comment>
<comment type="similarity">
    <text evidence="2">Belongs to the SusD family.</text>
</comment>
<evidence type="ECO:0000259" key="6">
    <source>
        <dbReference type="Pfam" id="PF07980"/>
    </source>
</evidence>
<evidence type="ECO:0000259" key="7">
    <source>
        <dbReference type="Pfam" id="PF14322"/>
    </source>
</evidence>
<dbReference type="Pfam" id="PF14322">
    <property type="entry name" value="SusD-like_3"/>
    <property type="match status" value="1"/>
</dbReference>
<reference evidence="8 9" key="1">
    <citation type="submission" date="2019-06" db="EMBL/GenBank/DDBJ databases">
        <title>Sorghum-associated microbial communities from plants grown in Nebraska, USA.</title>
        <authorList>
            <person name="Schachtman D."/>
        </authorList>
    </citation>
    <scope>NUCLEOTIDE SEQUENCE [LARGE SCALE GENOMIC DNA]</scope>
    <source>
        <strain evidence="8 9">1209</strain>
    </source>
</reference>
<feature type="domain" description="SusD-like N-terminal" evidence="7">
    <location>
        <begin position="80"/>
        <end position="236"/>
    </location>
</feature>
<name>A0A561PUF5_9BACT</name>
<protein>
    <submittedName>
        <fullName evidence="8">Putative outer membrane starch-binding protein</fullName>
    </submittedName>
</protein>
<accession>A0A561PUF5</accession>
<evidence type="ECO:0000313" key="9">
    <source>
        <dbReference type="Proteomes" id="UP000320811"/>
    </source>
</evidence>
<sequence>MHLFNRKYIFGGLLVCLFTSGLLSCKKYLDIVPPNTATINTAFQNYNTALRFLYSLYAYMPTENDASYGNISACATDQAITVWQGNTISRLLRGEQNSSNPLFNYWEGKNSLPGISLFEGIRQCYIFLDNIDKVPGVTADIAKRWKGEATFLAAYYHYILLRQYGPIPLIDHQIDFSATSGTDIFPFRQPYDACVNYIVQKYDEAAAMLPSTIPAQNELGRVTSVSVKAMKARLLLTAASPLFNGNNEYYSSFKDRNGQPLMNVAYDKEKWKRAIDAIKDAIDVATQNGKRLYQFADYKGPTGIFEKTRRDTGMIAYRFTMVDPWNVELIWGYSVPEGWYQWQQNCAPLSGNSYNGIGPSMRTVETFYTENGLPIDKDPTWAYGKRYEVDPDAHTMNVNLHREPRYYASVAYDNGKYLVNGEAETMHFKAGEAHGWRSGATNYSLTGFLVQKVVHPQTVADDNNFTIVHYPWPIIRLAELYLSYAEALNEYYGAAQQQTVLDNLNMIRQRSMLPTVQASWAIAGHGPVFTQDEMRDIIRRERTIELVFEGQYFWDVRRWKQGDKYLNQTIYGMNFQGTDENTFNQVTPVINQVFRTPAGYLFPISVQELSKNTNLVQNPGW</sequence>
<dbReference type="Proteomes" id="UP000320811">
    <property type="component" value="Unassembled WGS sequence"/>
</dbReference>
<dbReference type="Gene3D" id="1.25.40.390">
    <property type="match status" value="1"/>
</dbReference>
<comment type="caution">
    <text evidence="8">The sequence shown here is derived from an EMBL/GenBank/DDBJ whole genome shotgun (WGS) entry which is preliminary data.</text>
</comment>
<dbReference type="GO" id="GO:0009279">
    <property type="term" value="C:cell outer membrane"/>
    <property type="evidence" value="ECO:0007669"/>
    <property type="project" value="UniProtKB-SubCell"/>
</dbReference>
<keyword evidence="3" id="KW-0732">Signal</keyword>
<dbReference type="InterPro" id="IPR033985">
    <property type="entry name" value="SusD-like_N"/>
</dbReference>
<dbReference type="Pfam" id="PF07980">
    <property type="entry name" value="SusD_RagB"/>
    <property type="match status" value="1"/>
</dbReference>
<evidence type="ECO:0000256" key="3">
    <source>
        <dbReference type="ARBA" id="ARBA00022729"/>
    </source>
</evidence>
<dbReference type="PROSITE" id="PS51257">
    <property type="entry name" value="PROKAR_LIPOPROTEIN"/>
    <property type="match status" value="1"/>
</dbReference>
<evidence type="ECO:0000313" key="8">
    <source>
        <dbReference type="EMBL" id="TWF41746.1"/>
    </source>
</evidence>
<evidence type="ECO:0000256" key="5">
    <source>
        <dbReference type="ARBA" id="ARBA00023237"/>
    </source>
</evidence>
<dbReference type="InterPro" id="IPR012944">
    <property type="entry name" value="SusD_RagB_dom"/>
</dbReference>